<keyword evidence="2" id="KW-0732">Signal</keyword>
<gene>
    <name evidence="3" type="ORF">ASPCAL08792</name>
</gene>
<evidence type="ECO:0000313" key="4">
    <source>
        <dbReference type="Proteomes" id="UP000054771"/>
    </source>
</evidence>
<protein>
    <recommendedName>
        <fullName evidence="5">GPI anchored serine-threonine rich protein</fullName>
    </recommendedName>
</protein>
<dbReference type="OrthoDB" id="2507140at2759"/>
<accession>A0A0U5A1U2</accession>
<dbReference type="OMA" id="YCNAAKA"/>
<evidence type="ECO:0000256" key="2">
    <source>
        <dbReference type="SAM" id="SignalP"/>
    </source>
</evidence>
<dbReference type="AlphaFoldDB" id="A0A0U5A1U2"/>
<feature type="chain" id="PRO_5006854815" description="GPI anchored serine-threonine rich protein" evidence="2">
    <location>
        <begin position="19"/>
        <end position="170"/>
    </location>
</feature>
<dbReference type="STRING" id="454130.A0A0U5A1U2"/>
<sequence length="170" mass="17255">MRFLSVAPLLAAFVSVLAQGTETSTSSPAATSSSCDAQNILDTCLSSIQIQVDNCGPNEWDCLCEQTNNLLTCYNNCPNDSGRNGVQQQKVSYCNAADAAGLLSSTTTSTFATTTSTATSTASQDDDEPTPTSDGAASSETSDDAAAGVSMDVRLGGMVGLGLAVLGAFA</sequence>
<feature type="compositionally biased region" description="Low complexity" evidence="1">
    <location>
        <begin position="132"/>
        <end position="145"/>
    </location>
</feature>
<organism evidence="3 4">
    <name type="scientific">Aspergillus calidoustus</name>
    <dbReference type="NCBI Taxonomy" id="454130"/>
    <lineage>
        <taxon>Eukaryota</taxon>
        <taxon>Fungi</taxon>
        <taxon>Dikarya</taxon>
        <taxon>Ascomycota</taxon>
        <taxon>Pezizomycotina</taxon>
        <taxon>Eurotiomycetes</taxon>
        <taxon>Eurotiomycetidae</taxon>
        <taxon>Eurotiales</taxon>
        <taxon>Aspergillaceae</taxon>
        <taxon>Aspergillus</taxon>
        <taxon>Aspergillus subgen. Nidulantes</taxon>
    </lineage>
</organism>
<evidence type="ECO:0000313" key="3">
    <source>
        <dbReference type="EMBL" id="CEN62153.1"/>
    </source>
</evidence>
<dbReference type="PROSITE" id="PS51257">
    <property type="entry name" value="PROKAR_LIPOPROTEIN"/>
    <property type="match status" value="1"/>
</dbReference>
<feature type="region of interest" description="Disordered" evidence="1">
    <location>
        <begin position="115"/>
        <end position="145"/>
    </location>
</feature>
<evidence type="ECO:0008006" key="5">
    <source>
        <dbReference type="Google" id="ProtNLM"/>
    </source>
</evidence>
<keyword evidence="4" id="KW-1185">Reference proteome</keyword>
<feature type="signal peptide" evidence="2">
    <location>
        <begin position="1"/>
        <end position="18"/>
    </location>
</feature>
<dbReference type="Proteomes" id="UP000054771">
    <property type="component" value="Unassembled WGS sequence"/>
</dbReference>
<reference evidence="4" key="1">
    <citation type="journal article" date="2016" name="Genome Announc.">
        <title>Draft genome sequences of fungus Aspergillus calidoustus.</title>
        <authorList>
            <person name="Horn F."/>
            <person name="Linde J."/>
            <person name="Mattern D.J."/>
            <person name="Walther G."/>
            <person name="Guthke R."/>
            <person name="Scherlach K."/>
            <person name="Martin K."/>
            <person name="Brakhage A.A."/>
            <person name="Petzke L."/>
            <person name="Valiante V."/>
        </authorList>
    </citation>
    <scope>NUCLEOTIDE SEQUENCE [LARGE SCALE GENOMIC DNA]</scope>
    <source>
        <strain evidence="4">SF006504</strain>
    </source>
</reference>
<dbReference type="EMBL" id="CDMC01000007">
    <property type="protein sequence ID" value="CEN62153.1"/>
    <property type="molecule type" value="Genomic_DNA"/>
</dbReference>
<evidence type="ECO:0000256" key="1">
    <source>
        <dbReference type="SAM" id="MobiDB-lite"/>
    </source>
</evidence>
<proteinExistence type="predicted"/>
<name>A0A0U5A1U2_ASPCI</name>